<evidence type="ECO:0008006" key="3">
    <source>
        <dbReference type="Google" id="ProtNLM"/>
    </source>
</evidence>
<dbReference type="EMBL" id="OC923539">
    <property type="protein sequence ID" value="CAD7654916.1"/>
    <property type="molecule type" value="Genomic_DNA"/>
</dbReference>
<dbReference type="OrthoDB" id="6428749at2759"/>
<dbReference type="PANTHER" id="PTHR43372">
    <property type="entry name" value="FATTY-ACID AMIDE HYDROLASE"/>
    <property type="match status" value="1"/>
</dbReference>
<name>A0A7R9M7A0_9ACAR</name>
<protein>
    <recommendedName>
        <fullName evidence="3">Amidase domain-containing protein</fullName>
    </recommendedName>
</protein>
<reference evidence="1" key="1">
    <citation type="submission" date="2020-11" db="EMBL/GenBank/DDBJ databases">
        <authorList>
            <person name="Tran Van P."/>
        </authorList>
    </citation>
    <scope>NUCLEOTIDE SEQUENCE</scope>
</reference>
<organism evidence="1">
    <name type="scientific">Oppiella nova</name>
    <dbReference type="NCBI Taxonomy" id="334625"/>
    <lineage>
        <taxon>Eukaryota</taxon>
        <taxon>Metazoa</taxon>
        <taxon>Ecdysozoa</taxon>
        <taxon>Arthropoda</taxon>
        <taxon>Chelicerata</taxon>
        <taxon>Arachnida</taxon>
        <taxon>Acari</taxon>
        <taxon>Acariformes</taxon>
        <taxon>Sarcoptiformes</taxon>
        <taxon>Oribatida</taxon>
        <taxon>Brachypylina</taxon>
        <taxon>Oppioidea</taxon>
        <taxon>Oppiidae</taxon>
        <taxon>Oppiella</taxon>
    </lineage>
</organism>
<sequence>MRTFLRSQPPPLSFLRHPHPRSANEICEFEQQIVRSIAQGTDEYNMALISGKYIQSPNLMSGSNASKLKLDKTVDFNAIKVYYMEGHNNPGISPLQPEVRQSLNQCVDYLRNKCRDCERIYLKELEFGFDIWMCAMTDPTAPALEQELVNLKGRINPYVELVKSLLGVSNITFPSIISCFDDLITGLSSEHVFVYPGHPETAPKHNGTVLKVKNISYTCVFNTLDVAITSVPLGLSTEGLPIGVQIINNPFNDHLSIAVAEELERRFGGWTPPAAIIC</sequence>
<evidence type="ECO:0000313" key="2">
    <source>
        <dbReference type="Proteomes" id="UP000728032"/>
    </source>
</evidence>
<accession>A0A7R9M7A0</accession>
<dbReference type="PANTHER" id="PTHR43372:SF4">
    <property type="entry name" value="FATTY-ACID AMIDE HYDROLASE 2"/>
    <property type="match status" value="1"/>
</dbReference>
<keyword evidence="2" id="KW-1185">Reference proteome</keyword>
<proteinExistence type="predicted"/>
<dbReference type="GO" id="GO:0012505">
    <property type="term" value="C:endomembrane system"/>
    <property type="evidence" value="ECO:0007669"/>
    <property type="project" value="TreeGrafter"/>
</dbReference>
<gene>
    <name evidence="1" type="ORF">ONB1V03_LOCUS11561</name>
</gene>
<dbReference type="Proteomes" id="UP000728032">
    <property type="component" value="Unassembled WGS sequence"/>
</dbReference>
<dbReference type="SUPFAM" id="SSF75304">
    <property type="entry name" value="Amidase signature (AS) enzymes"/>
    <property type="match status" value="1"/>
</dbReference>
<dbReference type="Gene3D" id="3.90.1300.10">
    <property type="entry name" value="Amidase signature (AS) domain"/>
    <property type="match status" value="1"/>
</dbReference>
<evidence type="ECO:0000313" key="1">
    <source>
        <dbReference type="EMBL" id="CAD7654916.1"/>
    </source>
</evidence>
<dbReference type="InterPro" id="IPR036928">
    <property type="entry name" value="AS_sf"/>
</dbReference>
<dbReference type="EMBL" id="CAJPVJ010008714">
    <property type="protein sequence ID" value="CAG2172103.1"/>
    <property type="molecule type" value="Genomic_DNA"/>
</dbReference>
<dbReference type="AlphaFoldDB" id="A0A7R9M7A0"/>
<dbReference type="InterPro" id="IPR052739">
    <property type="entry name" value="FAAH2"/>
</dbReference>